<reference evidence="1" key="1">
    <citation type="submission" date="2022-10" db="EMBL/GenBank/DDBJ databases">
        <title>The complete genomes of actinobacterial strains from the NBC collection.</title>
        <authorList>
            <person name="Joergensen T.S."/>
            <person name="Alvarez Arevalo M."/>
            <person name="Sterndorff E.B."/>
            <person name="Faurdal D."/>
            <person name="Vuksanovic O."/>
            <person name="Mourched A.-S."/>
            <person name="Charusanti P."/>
            <person name="Shaw S."/>
            <person name="Blin K."/>
            <person name="Weber T."/>
        </authorList>
    </citation>
    <scope>NUCLEOTIDE SEQUENCE</scope>
    <source>
        <strain evidence="1">NBC 01771</strain>
    </source>
</reference>
<gene>
    <name evidence="1" type="ORF">OG835_33220</name>
</gene>
<keyword evidence="2" id="KW-1185">Reference proteome</keyword>
<sequence>MGRCGAVRYGDRCRGFRIVAANARTGSHAGSNSNTHTHTHTHSNARTGTRSNSRTRTLRSSRS</sequence>
<dbReference type="EMBL" id="CP109109">
    <property type="protein sequence ID" value="WSC01385.1"/>
    <property type="molecule type" value="Genomic_DNA"/>
</dbReference>
<evidence type="ECO:0000313" key="2">
    <source>
        <dbReference type="Proteomes" id="UP001348369"/>
    </source>
</evidence>
<accession>A0ACD4ZSG5</accession>
<dbReference type="Proteomes" id="UP001348369">
    <property type="component" value="Chromosome"/>
</dbReference>
<protein>
    <submittedName>
        <fullName evidence="1">Uncharacterized protein</fullName>
    </submittedName>
</protein>
<proteinExistence type="predicted"/>
<organism evidence="1 2">
    <name type="scientific">Streptomyces scopuliridis</name>
    <dbReference type="NCBI Taxonomy" id="452529"/>
    <lineage>
        <taxon>Bacteria</taxon>
        <taxon>Bacillati</taxon>
        <taxon>Actinomycetota</taxon>
        <taxon>Actinomycetes</taxon>
        <taxon>Kitasatosporales</taxon>
        <taxon>Streptomycetaceae</taxon>
        <taxon>Streptomyces</taxon>
    </lineage>
</organism>
<name>A0ACD4ZSG5_9ACTN</name>
<evidence type="ECO:0000313" key="1">
    <source>
        <dbReference type="EMBL" id="WSC01385.1"/>
    </source>
</evidence>